<accession>A0A447KQM0</accession>
<organism evidence="1 2">
    <name type="scientific">Serratia odorifera</name>
    <dbReference type="NCBI Taxonomy" id="618"/>
    <lineage>
        <taxon>Bacteria</taxon>
        <taxon>Pseudomonadati</taxon>
        <taxon>Pseudomonadota</taxon>
        <taxon>Gammaproteobacteria</taxon>
        <taxon>Enterobacterales</taxon>
        <taxon>Yersiniaceae</taxon>
        <taxon>Serratia</taxon>
    </lineage>
</organism>
<dbReference type="AlphaFoldDB" id="A0A447KQM0"/>
<sequence>MNSQSSTQATHEAFKQTIDIHKKLKECGYGLSYMFHPHPMHEDAKFILNTSYGEEIEYALYKRINNFFFLVDFLLTLIPHVKKRKLSFEELKNIAVYSALTTTPIKRQSLTPPNLNKFNEADMNNTMPKTKEAIKPALIDESKLRKAQRLIKSDTSSWVWKLSMHMVKQAYGIKCEEPLPELGERNGNYVCTYVNAETGEYAFIRDRSLLNHAVKVCQQCNEKGFIYVAS</sequence>
<dbReference type="KEGG" id="sof:NCTC11214_02165"/>
<gene>
    <name evidence="1" type="ORF">NCTC11214_02165</name>
</gene>
<dbReference type="Proteomes" id="UP000281391">
    <property type="component" value="Chromosome"/>
</dbReference>
<reference evidence="1 2" key="1">
    <citation type="submission" date="2018-12" db="EMBL/GenBank/DDBJ databases">
        <authorList>
            <consortium name="Pathogen Informatics"/>
        </authorList>
    </citation>
    <scope>NUCLEOTIDE SEQUENCE [LARGE SCALE GENOMIC DNA]</scope>
    <source>
        <strain evidence="1 2">NCTC11214</strain>
    </source>
</reference>
<name>A0A447KQM0_SEROD</name>
<protein>
    <submittedName>
        <fullName evidence="1">Uncharacterized protein</fullName>
    </submittedName>
</protein>
<dbReference type="EMBL" id="LR134117">
    <property type="protein sequence ID" value="VDZ56613.1"/>
    <property type="molecule type" value="Genomic_DNA"/>
</dbReference>
<evidence type="ECO:0000313" key="2">
    <source>
        <dbReference type="Proteomes" id="UP000281391"/>
    </source>
</evidence>
<dbReference type="RefSeq" id="WP_039991596.1">
    <property type="nucleotide sequence ID" value="NZ_LR134117.1"/>
</dbReference>
<proteinExistence type="predicted"/>
<evidence type="ECO:0000313" key="1">
    <source>
        <dbReference type="EMBL" id="VDZ56613.1"/>
    </source>
</evidence>